<dbReference type="Pfam" id="PF00534">
    <property type="entry name" value="Glycos_transf_1"/>
    <property type="match status" value="1"/>
</dbReference>
<dbReference type="HOGENOM" id="CLU_009583_8_1_5"/>
<dbReference type="RefSeq" id="WP_008331959.1">
    <property type="nucleotide sequence ID" value="NZ_CH902578.1"/>
</dbReference>
<evidence type="ECO:0000313" key="3">
    <source>
        <dbReference type="EMBL" id="EAQ13829.1"/>
    </source>
</evidence>
<comment type="caution">
    <text evidence="3">The sequence shown here is derived from an EMBL/GenBank/DDBJ whole genome shotgun (WGS) entry which is preliminary data.</text>
</comment>
<evidence type="ECO:0000259" key="1">
    <source>
        <dbReference type="Pfam" id="PF00534"/>
    </source>
</evidence>
<organism evidence="3 4">
    <name type="scientific">Maritimibacter alkaliphilus HTCC2654</name>
    <dbReference type="NCBI Taxonomy" id="314271"/>
    <lineage>
        <taxon>Bacteria</taxon>
        <taxon>Pseudomonadati</taxon>
        <taxon>Pseudomonadota</taxon>
        <taxon>Alphaproteobacteria</taxon>
        <taxon>Rhodobacterales</taxon>
        <taxon>Roseobacteraceae</taxon>
        <taxon>Maritimibacter</taxon>
    </lineage>
</organism>
<dbReference type="Pfam" id="PF13579">
    <property type="entry name" value="Glyco_trans_4_4"/>
    <property type="match status" value="1"/>
</dbReference>
<protein>
    <submittedName>
        <fullName evidence="3">Glycosyl transferase, group 1</fullName>
    </submittedName>
</protein>
<feature type="domain" description="Glycosyl transferase family 1" evidence="1">
    <location>
        <begin position="188"/>
        <end position="349"/>
    </location>
</feature>
<dbReference type="eggNOG" id="COG0438">
    <property type="taxonomic scope" value="Bacteria"/>
</dbReference>
<proteinExistence type="predicted"/>
<dbReference type="PANTHER" id="PTHR12526:SF638">
    <property type="entry name" value="SPORE COAT PROTEIN SA"/>
    <property type="match status" value="1"/>
</dbReference>
<feature type="domain" description="Glycosyltransferase subfamily 4-like N-terminal" evidence="2">
    <location>
        <begin position="22"/>
        <end position="162"/>
    </location>
</feature>
<dbReference type="InterPro" id="IPR001296">
    <property type="entry name" value="Glyco_trans_1"/>
</dbReference>
<dbReference type="OrthoDB" id="9790710at2"/>
<reference evidence="3 4" key="1">
    <citation type="journal article" date="2010" name="J. Bacteriol.">
        <title>Genome sequences of Pelagibaca bermudensis HTCC2601T and Maritimibacter alkaliphilus HTCC2654T, the type strains of two marine Roseobacter genera.</title>
        <authorList>
            <person name="Thrash J.C."/>
            <person name="Cho J.C."/>
            <person name="Ferriera S."/>
            <person name="Johnson J."/>
            <person name="Vergin K.L."/>
            <person name="Giovannoni S.J."/>
        </authorList>
    </citation>
    <scope>NUCLEOTIDE SEQUENCE [LARGE SCALE GENOMIC DNA]</scope>
    <source>
        <strain evidence="3 4">HTCC2654</strain>
    </source>
</reference>
<dbReference type="SUPFAM" id="SSF53756">
    <property type="entry name" value="UDP-Glycosyltransferase/glycogen phosphorylase"/>
    <property type="match status" value="1"/>
</dbReference>
<dbReference type="CDD" id="cd03808">
    <property type="entry name" value="GT4_CapM-like"/>
    <property type="match status" value="1"/>
</dbReference>
<dbReference type="Proteomes" id="UP000002931">
    <property type="component" value="Unassembled WGS sequence"/>
</dbReference>
<keyword evidence="4" id="KW-1185">Reference proteome</keyword>
<sequence length="379" mass="40583">MSGGKHIVVTVNAAWNLLNYRTGIIRMLQDEGHRVTLLAPRDDSAPALEALGCDFEHIAMTRRGKSPVTEAGVVANAYRTLRRLRPDAVISFTIKNNIYTGIACRLLGIPFLPNVSGRGAVFQEPGLTVRAVLAAYRLAFNRAACVFYQNPEDRAFFLDHGIGSLDRSTLLPGSGVDLDKFQAAPMPAHDSPTFLMIARVLRDKGVAEYAAAARAVQARHPKARFVLIGGHGTGPEYMPETDLAAWQAVGVIDYLGEVGDVRPLIAEADAVVLPSYYLEGTPRALIEAAAMGRPIVTTDTAGCRDTVAPGATGFLCQPRDAGDLAEKLNAFADLTPEARVAMGAASRKRAETLFDERIVIDAYRTALRAALAPQTGGSG</sequence>
<evidence type="ECO:0000313" key="4">
    <source>
        <dbReference type="Proteomes" id="UP000002931"/>
    </source>
</evidence>
<dbReference type="PANTHER" id="PTHR12526">
    <property type="entry name" value="GLYCOSYLTRANSFERASE"/>
    <property type="match status" value="1"/>
</dbReference>
<gene>
    <name evidence="3" type="ORF">RB2654_12189</name>
</gene>
<evidence type="ECO:0000259" key="2">
    <source>
        <dbReference type="Pfam" id="PF13579"/>
    </source>
</evidence>
<dbReference type="AlphaFoldDB" id="A3VCG3"/>
<dbReference type="STRING" id="314271.RB2654_12189"/>
<dbReference type="EMBL" id="AAMT01000003">
    <property type="protein sequence ID" value="EAQ13829.1"/>
    <property type="molecule type" value="Genomic_DNA"/>
</dbReference>
<dbReference type="Gene3D" id="3.40.50.2000">
    <property type="entry name" value="Glycogen Phosphorylase B"/>
    <property type="match status" value="2"/>
</dbReference>
<dbReference type="GO" id="GO:0016757">
    <property type="term" value="F:glycosyltransferase activity"/>
    <property type="evidence" value="ECO:0007669"/>
    <property type="project" value="InterPro"/>
</dbReference>
<accession>A3VCG3</accession>
<keyword evidence="3" id="KW-0808">Transferase</keyword>
<dbReference type="InterPro" id="IPR028098">
    <property type="entry name" value="Glyco_trans_4-like_N"/>
</dbReference>
<name>A3VCG3_9RHOB</name>